<accession>A0A8B6DLJ9</accession>
<proteinExistence type="predicted"/>
<keyword evidence="2" id="KW-1185">Reference proteome</keyword>
<sequence>MQKSRAMKKLKRALPQTPRKKAELLINLLTGKKSKQSPTMAKLRQMNIVKSPDEIENDEIAKHVLVDVKKVLTHTKAQRSKDSLVTKHIILAAVSGESVTENRCKKKLASKLEVPIRRLSGGKRIRTNVLRSEQSCWTITKRKVRSDAISDEDKRLAYNFWLSTEISRPTGNKKDVKRERLEPLVYASHMIHILEKTQTEVYTAFLAEYPDIKMSQRFFEKCKPFFVRPVREQDRTTCCCRYHIEFRTIFSECMKQRKLILESTHDRAIVEARYPIFKSQADMFAETLCPKGTNKEHYKTECLNRKCQNCGVANLLLMPEENDTTDEAIEVTWEKFEYVNVCTKGNLERKKLMPVKKTTKIGTLFKFLLELLSTFPSHQFRAAWQNQQLKAIIYRTFLPTIVFVYTTFQKTLVSNDDKHDHHFVHEVQNQIKEYLNSISYNVSTMHEYTDGCQCQYKSRHCMGDVSNGQQDFGYDRLIRNYFETSHAKEREGLLSVRNLSCYSCDSCLLNMAHSCQHTELVGLVKNIQTEKERGCAIVEDISPDDDFEVVDMIRKGSLVALYTDDEGEDFYLMKAGSCQEKLKSSETDDWQGQYPEGTTVIRGLYYRKTGPLSYSLIKRKNVIVSVKSVLYVTNDILTDSVIDLSLAIHEEIIGLAEQSSL</sequence>
<organism evidence="1 2">
    <name type="scientific">Mytilus galloprovincialis</name>
    <name type="common">Mediterranean mussel</name>
    <dbReference type="NCBI Taxonomy" id="29158"/>
    <lineage>
        <taxon>Eukaryota</taxon>
        <taxon>Metazoa</taxon>
        <taxon>Spiralia</taxon>
        <taxon>Lophotrochozoa</taxon>
        <taxon>Mollusca</taxon>
        <taxon>Bivalvia</taxon>
        <taxon>Autobranchia</taxon>
        <taxon>Pteriomorphia</taxon>
        <taxon>Mytilida</taxon>
        <taxon>Mytiloidea</taxon>
        <taxon>Mytilidae</taxon>
        <taxon>Mytilinae</taxon>
        <taxon>Mytilus</taxon>
    </lineage>
</organism>
<dbReference type="OrthoDB" id="6078612at2759"/>
<dbReference type="PANTHER" id="PTHR46601:SF1">
    <property type="entry name" value="ADF-H DOMAIN-CONTAINING PROTEIN"/>
    <property type="match status" value="1"/>
</dbReference>
<comment type="caution">
    <text evidence="1">The sequence shown here is derived from an EMBL/GenBank/DDBJ whole genome shotgun (WGS) entry which is preliminary data.</text>
</comment>
<evidence type="ECO:0000313" key="2">
    <source>
        <dbReference type="Proteomes" id="UP000596742"/>
    </source>
</evidence>
<reference evidence="1" key="1">
    <citation type="submission" date="2018-11" db="EMBL/GenBank/DDBJ databases">
        <authorList>
            <person name="Alioto T."/>
            <person name="Alioto T."/>
        </authorList>
    </citation>
    <scope>NUCLEOTIDE SEQUENCE</scope>
</reference>
<dbReference type="EMBL" id="UYJE01003630">
    <property type="protein sequence ID" value="VDI21005.1"/>
    <property type="molecule type" value="Genomic_DNA"/>
</dbReference>
<dbReference type="Proteomes" id="UP000596742">
    <property type="component" value="Unassembled WGS sequence"/>
</dbReference>
<evidence type="ECO:0000313" key="1">
    <source>
        <dbReference type="EMBL" id="VDI21005.1"/>
    </source>
</evidence>
<name>A0A8B6DLJ9_MYTGA</name>
<dbReference type="PANTHER" id="PTHR46601">
    <property type="entry name" value="ULP_PROTEASE DOMAIN-CONTAINING PROTEIN"/>
    <property type="match status" value="1"/>
</dbReference>
<gene>
    <name evidence="1" type="ORF">MGAL_10B019202</name>
</gene>
<dbReference type="AlphaFoldDB" id="A0A8B6DLJ9"/>
<protein>
    <submittedName>
        <fullName evidence="1">Uncharacterized protein</fullName>
    </submittedName>
</protein>